<gene>
    <name evidence="2" type="ORF">GCM10010326_34940</name>
</gene>
<feature type="compositionally biased region" description="Pro residues" evidence="1">
    <location>
        <begin position="76"/>
        <end position="87"/>
    </location>
</feature>
<proteinExistence type="predicted"/>
<accession>A0ABQ3A9J9</accession>
<comment type="caution">
    <text evidence="2">The sequence shown here is derived from an EMBL/GenBank/DDBJ whole genome shotgun (WGS) entry which is preliminary data.</text>
</comment>
<feature type="compositionally biased region" description="Basic residues" evidence="1">
    <location>
        <begin position="52"/>
        <end position="63"/>
    </location>
</feature>
<sequence>MTAAPRNRGRGLRSRLTCWDMELSGEVGKHARDELLKGAFTPPDVRRPPGLRPRRRKFSRRTPGRGAGAPAREVPEPWPPTGPPDPLPGTISPN</sequence>
<name>A0ABQ3A9J9_9ACTN</name>
<keyword evidence="3" id="KW-1185">Reference proteome</keyword>
<evidence type="ECO:0000313" key="3">
    <source>
        <dbReference type="Proteomes" id="UP000600946"/>
    </source>
</evidence>
<feature type="region of interest" description="Disordered" evidence="1">
    <location>
        <begin position="34"/>
        <end position="94"/>
    </location>
</feature>
<reference evidence="3" key="1">
    <citation type="journal article" date="2019" name="Int. J. Syst. Evol. Microbiol.">
        <title>The Global Catalogue of Microorganisms (GCM) 10K type strain sequencing project: providing services to taxonomists for standard genome sequencing and annotation.</title>
        <authorList>
            <consortium name="The Broad Institute Genomics Platform"/>
            <consortium name="The Broad Institute Genome Sequencing Center for Infectious Disease"/>
            <person name="Wu L."/>
            <person name="Ma J."/>
        </authorList>
    </citation>
    <scope>NUCLEOTIDE SEQUENCE [LARGE SCALE GENOMIC DNA]</scope>
    <source>
        <strain evidence="3">JCM 4594</strain>
    </source>
</reference>
<organism evidence="2 3">
    <name type="scientific">Streptomyces xanthochromogenes</name>
    <dbReference type="NCBI Taxonomy" id="67384"/>
    <lineage>
        <taxon>Bacteria</taxon>
        <taxon>Bacillati</taxon>
        <taxon>Actinomycetota</taxon>
        <taxon>Actinomycetes</taxon>
        <taxon>Kitasatosporales</taxon>
        <taxon>Streptomycetaceae</taxon>
        <taxon>Streptomyces</taxon>
    </lineage>
</organism>
<protein>
    <submittedName>
        <fullName evidence="2">Uncharacterized protein</fullName>
    </submittedName>
</protein>
<dbReference type="Proteomes" id="UP000600946">
    <property type="component" value="Unassembled WGS sequence"/>
</dbReference>
<dbReference type="EMBL" id="BMUU01000005">
    <property type="protein sequence ID" value="GGY37942.1"/>
    <property type="molecule type" value="Genomic_DNA"/>
</dbReference>
<evidence type="ECO:0000256" key="1">
    <source>
        <dbReference type="SAM" id="MobiDB-lite"/>
    </source>
</evidence>
<evidence type="ECO:0000313" key="2">
    <source>
        <dbReference type="EMBL" id="GGY37942.1"/>
    </source>
</evidence>